<proteinExistence type="predicted"/>
<dbReference type="EMBL" id="LGTQ01000009">
    <property type="protein sequence ID" value="KPM47762.1"/>
    <property type="molecule type" value="Genomic_DNA"/>
</dbReference>
<evidence type="ECO:0000313" key="2">
    <source>
        <dbReference type="EMBL" id="KPM47762.1"/>
    </source>
</evidence>
<accession>A0A0P7BBA9</accession>
<dbReference type="GO" id="GO:0016787">
    <property type="term" value="F:hydrolase activity"/>
    <property type="evidence" value="ECO:0007669"/>
    <property type="project" value="UniProtKB-KW"/>
</dbReference>
<keyword evidence="1" id="KW-0732">Signal</keyword>
<dbReference type="PATRIC" id="fig|1605367.3.peg.3559"/>
<dbReference type="NCBIfam" id="NF045579">
    <property type="entry name" value="rhamnoside_JR"/>
    <property type="match status" value="1"/>
</dbReference>
<dbReference type="Gene3D" id="2.60.120.260">
    <property type="entry name" value="Galactose-binding domain-like"/>
    <property type="match status" value="1"/>
</dbReference>
<sequence>MRLKFLLCGLFLVASNIGFAQKSTQISSKPFTRWWWMGNAITKEGVKYNLEEFHKAGLGGVEITPIYGVKGQEGNFLPFLSPEYLEVLDYTTKVADSLGMAVDMVLGTGWPYGGPQVEPEFAASKLTYTIHEISKGDVIDFSFEKPSPDAVLQCILVKDASGKTEDITADLQKKQAQWLSKVDGKIYVIYRGQTGQKVKRAAPGGEGYTVDHYSNAALQDYLKPFDEHLTVPVRAIFNDSYEVYETDFTPNFLKEFEKRRGYDLKPFLPSLIEKEDSEIANRVRSDYRETLSDLLKEDFNRPWTAWANAKGYQTKLQAHGSPGNLLDMYASADIPECETFGSMPFDIPGLRREAEDIRQGDADPVMLKFSSSAGHVMGKPLISSESFTWLRDHFKTAVSQCKPELEELLLNGVNHVFLHGSTYSPPEAEWPGWKFYASVNFSPQMTIWKEAPALFSYIENCQEYLRKGLPDNEIGVYWPIYDTYSQYLKGQLFFQFKIHSLDEWLLHTPFYKTSKSLMNVGYSVDFFSDEFIEKAKVENGILVLPGGSYKALIIPETEHMPLRTLQKLISLKKDGAQIYFESLPATVPGLHNLNEREEALRKLNTELSSRSFGEILNALHSRNIDPETLVKSGLKFIRRQNGNQKIYYVVNHTANDFDNWIDLQTSAENVMLFDPKTGEKGLAKAESDRVYLQLKAGDAIILETQKKDTLQPWAYTEVSNEAFELEGPFQLTFLEGGPRLPQDEKLTELRSWTELNQDAENFSGTAVYSVKFNRPAKAKKWLLQLPDVRESARIRLNGFEVGTLWANPFEIQLPELKKKNNLLEIEVTNLAANRIRAKEMRGEEWKIFYEINMVNKDYQKFDATIWKPMPSGLIGKIKLVPLQTKKL</sequence>
<reference evidence="2 3" key="1">
    <citation type="submission" date="2015-07" db="EMBL/GenBank/DDBJ databases">
        <title>The draft genome sequence of Leadbetterella sp. JN14-9.</title>
        <authorList>
            <person name="Liu Y."/>
            <person name="Du J."/>
            <person name="Shao Z."/>
        </authorList>
    </citation>
    <scope>NUCLEOTIDE SEQUENCE [LARGE SCALE GENOMIC DNA]</scope>
    <source>
        <strain evidence="2 3">JN14-9</strain>
    </source>
</reference>
<dbReference type="STRING" id="1605367.AFM12_10845"/>
<dbReference type="InterPro" id="IPR053161">
    <property type="entry name" value="Ulvan_degrading_GH"/>
</dbReference>
<gene>
    <name evidence="2" type="ORF">AFM12_10845</name>
</gene>
<evidence type="ECO:0000313" key="3">
    <source>
        <dbReference type="Proteomes" id="UP000050454"/>
    </source>
</evidence>
<dbReference type="AlphaFoldDB" id="A0A0P7BBA9"/>
<feature type="signal peptide" evidence="1">
    <location>
        <begin position="1"/>
        <end position="20"/>
    </location>
</feature>
<dbReference type="Proteomes" id="UP000050454">
    <property type="component" value="Unassembled WGS sequence"/>
</dbReference>
<name>A0A0P7BBA9_9BACT</name>
<dbReference type="SUPFAM" id="SSF49785">
    <property type="entry name" value="Galactose-binding domain-like"/>
    <property type="match status" value="1"/>
</dbReference>
<comment type="caution">
    <text evidence="2">The sequence shown here is derived from an EMBL/GenBank/DDBJ whole genome shotgun (WGS) entry which is preliminary data.</text>
</comment>
<keyword evidence="2" id="KW-0378">Hydrolase</keyword>
<keyword evidence="3" id="KW-1185">Reference proteome</keyword>
<protein>
    <submittedName>
        <fullName evidence="2">Glycoside hydrolase</fullName>
    </submittedName>
</protein>
<evidence type="ECO:0000256" key="1">
    <source>
        <dbReference type="SAM" id="SignalP"/>
    </source>
</evidence>
<dbReference type="Pfam" id="PF17132">
    <property type="entry name" value="Glyco_hydro_106"/>
    <property type="match status" value="3"/>
</dbReference>
<dbReference type="PANTHER" id="PTHR36848:SF2">
    <property type="entry name" value="SECRETED PROTEIN"/>
    <property type="match status" value="1"/>
</dbReference>
<dbReference type="RefSeq" id="WP_055148093.1">
    <property type="nucleotide sequence ID" value="NZ_JXSZ01000009.1"/>
</dbReference>
<dbReference type="OrthoDB" id="9761519at2"/>
<organism evidence="2 3">
    <name type="scientific">Jiulongibacter sediminis</name>
    <dbReference type="NCBI Taxonomy" id="1605367"/>
    <lineage>
        <taxon>Bacteria</taxon>
        <taxon>Pseudomonadati</taxon>
        <taxon>Bacteroidota</taxon>
        <taxon>Cytophagia</taxon>
        <taxon>Cytophagales</taxon>
        <taxon>Leadbetterellaceae</taxon>
        <taxon>Jiulongibacter</taxon>
    </lineage>
</organism>
<dbReference type="PANTHER" id="PTHR36848">
    <property type="entry name" value="DNA-BINDING PROTEIN (PUTATIVE SECRETED PROTEIN)-RELATED"/>
    <property type="match status" value="1"/>
</dbReference>
<dbReference type="InterPro" id="IPR008979">
    <property type="entry name" value="Galactose-bd-like_sf"/>
</dbReference>
<feature type="chain" id="PRO_5006135611" evidence="1">
    <location>
        <begin position="21"/>
        <end position="887"/>
    </location>
</feature>